<evidence type="ECO:0000313" key="2">
    <source>
        <dbReference type="Proteomes" id="UP000241474"/>
    </source>
</evidence>
<sequence>MSSNLPEFNYLSEYNSGNYFHLHESIYENAHINIYYKIKFDPITYLMLVDKINRIKETDMFYITYKTETANIFVAKLNYMIKLPIQVLCLESVFENPKDTKILRPEINNISLRKYKDNISVTINIDLTNFSKILDNIDHISNAINCTDDNNFLDIDGNHNDTNQFNKKKLCFL</sequence>
<reference evidence="1 2" key="1">
    <citation type="submission" date="2014-10" db="EMBL/GenBank/DDBJ databases">
        <title>Pan-genome analysis of Brazilian lineage A amoebal mimiviruses.</title>
        <authorList>
            <person name="Assis F.L."/>
            <person name="Abrahao J.S."/>
            <person name="Kroon E.G."/>
            <person name="Dornas F.P."/>
            <person name="Andrade K.R."/>
            <person name="Borato P.V.M."/>
            <person name="Pilotto M.R."/>
            <person name="Benamar S."/>
            <person name="LaScola B."/>
            <person name="Colson P."/>
        </authorList>
    </citation>
    <scope>NUCLEOTIDE SEQUENCE [LARGE SCALE GENOMIC DNA]</scope>
    <source>
        <strain evidence="1 2">Oyster</strain>
    </source>
</reference>
<protein>
    <submittedName>
        <fullName evidence="1">Uncharacterized protein</fullName>
    </submittedName>
</protein>
<name>A0A0G2XZY0_MIMIV</name>
<organismHost>
    <name type="scientific">Acanthamoeba polyphaga</name>
    <name type="common">Amoeba</name>
    <dbReference type="NCBI Taxonomy" id="5757"/>
</organismHost>
<dbReference type="EMBL" id="KM982401">
    <property type="protein sequence ID" value="AKI78908.1"/>
    <property type="molecule type" value="Genomic_DNA"/>
</dbReference>
<dbReference type="Proteomes" id="UP000241474">
    <property type="component" value="Segment"/>
</dbReference>
<proteinExistence type="predicted"/>
<evidence type="ECO:0000313" key="1">
    <source>
        <dbReference type="EMBL" id="AKI78908.1"/>
    </source>
</evidence>
<accession>A0A0G2XZY0</accession>
<organism evidence="1 2">
    <name type="scientific">Acanthamoeba polyphaga mimivirus</name>
    <name type="common">APMV</name>
    <dbReference type="NCBI Taxonomy" id="212035"/>
    <lineage>
        <taxon>Viruses</taxon>
        <taxon>Varidnaviria</taxon>
        <taxon>Bamfordvirae</taxon>
        <taxon>Nucleocytoviricota</taxon>
        <taxon>Megaviricetes</taxon>
        <taxon>Imitervirales</taxon>
        <taxon>Mimiviridae</taxon>
        <taxon>Megamimivirinae</taxon>
        <taxon>Mimivirus</taxon>
        <taxon>Mimivirus bradfordmassiliense</taxon>
    </lineage>
</organism>